<reference evidence="6" key="1">
    <citation type="journal article" date="2021" name="bioRxiv">
        <title>Unraveling nitrogen, sulfur and carbon metabolic pathways and microbial community transcriptional responses to substrate deprivation and toxicity stresses in a bioreactor mimicking anoxic brackish coastal sediment conditions.</title>
        <authorList>
            <person name="Martins P.D."/>
            <person name="Echeveste M.J."/>
            <person name="Arshad A."/>
            <person name="Kurth J."/>
            <person name="Ouboter H."/>
            <person name="Jetten M.S.M."/>
            <person name="Welte C.U."/>
        </authorList>
    </citation>
    <scope>NUCLEOTIDE SEQUENCE</scope>
    <source>
        <strain evidence="6">MAG_39</strain>
    </source>
</reference>
<name>A0A953JA03_9BACT</name>
<evidence type="ECO:0000256" key="1">
    <source>
        <dbReference type="ARBA" id="ARBA00004442"/>
    </source>
</evidence>
<feature type="signal peptide" evidence="5">
    <location>
        <begin position="1"/>
        <end position="22"/>
    </location>
</feature>
<evidence type="ECO:0000256" key="3">
    <source>
        <dbReference type="ARBA" id="ARBA00023237"/>
    </source>
</evidence>
<evidence type="ECO:0000313" key="7">
    <source>
        <dbReference type="Proteomes" id="UP000705867"/>
    </source>
</evidence>
<dbReference type="PROSITE" id="PS51257">
    <property type="entry name" value="PROKAR_LIPOPROTEIN"/>
    <property type="match status" value="1"/>
</dbReference>
<keyword evidence="3" id="KW-0998">Cell outer membrane</keyword>
<comment type="caution">
    <text evidence="6">The sequence shown here is derived from an EMBL/GenBank/DDBJ whole genome shotgun (WGS) entry which is preliminary data.</text>
</comment>
<dbReference type="Gene3D" id="2.40.170.20">
    <property type="entry name" value="TonB-dependent receptor, beta-barrel domain"/>
    <property type="match status" value="1"/>
</dbReference>
<reference evidence="6" key="2">
    <citation type="submission" date="2021-08" db="EMBL/GenBank/DDBJ databases">
        <authorList>
            <person name="Dalcin Martins P."/>
        </authorList>
    </citation>
    <scope>NUCLEOTIDE SEQUENCE</scope>
    <source>
        <strain evidence="6">MAG_39</strain>
    </source>
</reference>
<organism evidence="6 7">
    <name type="scientific">Candidatus Nitrobium versatile</name>
    <dbReference type="NCBI Taxonomy" id="2884831"/>
    <lineage>
        <taxon>Bacteria</taxon>
        <taxon>Pseudomonadati</taxon>
        <taxon>Nitrospirota</taxon>
        <taxon>Nitrospiria</taxon>
        <taxon>Nitrospirales</taxon>
        <taxon>Nitrospiraceae</taxon>
        <taxon>Candidatus Nitrobium</taxon>
    </lineage>
</organism>
<gene>
    <name evidence="6" type="ORF">K8I29_03460</name>
</gene>
<feature type="compositionally biased region" description="Low complexity" evidence="4">
    <location>
        <begin position="536"/>
        <end position="548"/>
    </location>
</feature>
<evidence type="ECO:0000313" key="6">
    <source>
        <dbReference type="EMBL" id="MBZ0155255.1"/>
    </source>
</evidence>
<dbReference type="Proteomes" id="UP000705867">
    <property type="component" value="Unassembled WGS sequence"/>
</dbReference>
<dbReference type="InterPro" id="IPR020016">
    <property type="entry name" value="Decahaem-assoc_OM_MtrB/PioB"/>
</dbReference>
<accession>A0A953JA03</accession>
<evidence type="ECO:0000256" key="4">
    <source>
        <dbReference type="SAM" id="MobiDB-lite"/>
    </source>
</evidence>
<feature type="chain" id="PRO_5036912341" evidence="5">
    <location>
        <begin position="23"/>
        <end position="696"/>
    </location>
</feature>
<comment type="subcellular location">
    <subcellularLocation>
        <location evidence="1">Cell outer membrane</location>
    </subcellularLocation>
</comment>
<evidence type="ECO:0000256" key="5">
    <source>
        <dbReference type="SAM" id="SignalP"/>
    </source>
</evidence>
<dbReference type="EMBL" id="JAIOIV010000028">
    <property type="protein sequence ID" value="MBZ0155255.1"/>
    <property type="molecule type" value="Genomic_DNA"/>
</dbReference>
<dbReference type="SUPFAM" id="SSF56935">
    <property type="entry name" value="Porins"/>
    <property type="match status" value="1"/>
</dbReference>
<protein>
    <submittedName>
        <fullName evidence="6">MtrB/PioB family outer membrane beta-barrel protein</fullName>
    </submittedName>
</protein>
<keyword evidence="5" id="KW-0732">Signal</keyword>
<evidence type="ECO:0000256" key="2">
    <source>
        <dbReference type="ARBA" id="ARBA00023136"/>
    </source>
</evidence>
<dbReference type="AlphaFoldDB" id="A0A953JA03"/>
<dbReference type="Pfam" id="PF11854">
    <property type="entry name" value="MtrB_PioB"/>
    <property type="match status" value="1"/>
</dbReference>
<dbReference type="InterPro" id="IPR036942">
    <property type="entry name" value="Beta-barrel_TonB_sf"/>
</dbReference>
<dbReference type="GO" id="GO:0009279">
    <property type="term" value="C:cell outer membrane"/>
    <property type="evidence" value="ECO:0007669"/>
    <property type="project" value="UniProtKB-SubCell"/>
</dbReference>
<sequence length="696" mass="78271">MKIRTLLCIAAMSFACVSSAFAAESKLEGSVSLTGKIVDVNGSEAKFNEYRDLDDGVYAGIKLGYESGAYYTRFKALDTGYDTQSYKLDGGMWGRFKYDLFYNEIPHNFTYGARTFYSGAGTNNLTGTPNTNVSSWNTFDYSLERKSYGGGLSFDLMKPFFIGLSASREERTGIKPISAAIGSPGGAFVELPEPVDYTTNHFKAEAGYAKKPYFASLSYSYSNFENSNEFLNFQHPTSSVTDTLTLPPDNQYYKVAFKGAVDLPMKSRFNATLSSARAKSDADLLTSYFFEGASTATNLTLSDTVFNGEVKTQNYAFVLTSNPLPLLNAKVFYKYYEKENESDQITTTQDTDTFTNKLFDYRKNKAGVELGIKLPANFRLIPAYTYVKTNREREDIPETRDNILSLDLKWSGLAFMTAKIGYERLWRDADHGILTVVGGQDEADLVEQYVRRFDAAPKDQDTYKASVELYPLDNLGIGLGYKYRKADYRDTTLGLRDYKSNEFLLDADYSIGRIAKLNAYFDYERIKSYQFQRRYNPPSSGGDPNPDGTSNSTNYNWDVTQVDTSYNYGAGTDIYVLPRKLTLRVQFDHLDSDGHADFTYYTSSALTGGRTNDNIDSPIWDDYRKTVLMAKAEYNATKSLSLSAGYAYERYEYNDATLDGYLYTFGSGTNTNYLTGAYKDQSYNASIIFLTAAYKF</sequence>
<feature type="region of interest" description="Disordered" evidence="4">
    <location>
        <begin position="533"/>
        <end position="554"/>
    </location>
</feature>
<keyword evidence="2" id="KW-0472">Membrane</keyword>
<proteinExistence type="predicted"/>